<dbReference type="OrthoDB" id="2305498at2759"/>
<feature type="compositionally biased region" description="Polar residues" evidence="2">
    <location>
        <begin position="368"/>
        <end position="381"/>
    </location>
</feature>
<comment type="caution">
    <text evidence="4">The sequence shown here is derived from an EMBL/GenBank/DDBJ whole genome shotgun (WGS) entry which is preliminary data.</text>
</comment>
<evidence type="ECO:0000313" key="5">
    <source>
        <dbReference type="Proteomes" id="UP000013776"/>
    </source>
</evidence>
<dbReference type="InterPro" id="IPR037883">
    <property type="entry name" value="Knr4/Smi1-like_sf"/>
</dbReference>
<dbReference type="GO" id="GO:0070880">
    <property type="term" value="P:fungal-type cell wall beta-glucan biosynthetic process"/>
    <property type="evidence" value="ECO:0007669"/>
    <property type="project" value="TreeGrafter"/>
</dbReference>
<feature type="compositionally biased region" description="Basic and acidic residues" evidence="2">
    <location>
        <begin position="432"/>
        <end position="450"/>
    </location>
</feature>
<feature type="region of interest" description="Disordered" evidence="2">
    <location>
        <begin position="432"/>
        <end position="472"/>
    </location>
</feature>
<dbReference type="AlphaFoldDB" id="R4XHF0"/>
<feature type="compositionally biased region" description="Polar residues" evidence="2">
    <location>
        <begin position="1"/>
        <end position="12"/>
    </location>
</feature>
<dbReference type="InterPro" id="IPR051873">
    <property type="entry name" value="KNR4/SMI1_regulator"/>
</dbReference>
<proteinExistence type="inferred from homology"/>
<dbReference type="eggNOG" id="ENOG502QTAZ">
    <property type="taxonomic scope" value="Eukaryota"/>
</dbReference>
<sequence length="501" mass="54614">MKAWWNSLTSSNRHADTKKDPYNPSFTRIRTGLTNDSVLSLNKSTAYQSYDISSPSSSHLNLPSTYGAQFPGVSRRDTTVSGGGMAMQDFQDGVAPPPPVADSWRRIDRWTEDNYPELYDQLSYGATEADVDELEHTLEITLPGDVRESFYIHDGQERGGRPTGLFFGIALLDCEELVDEYELWRKVAASLPQPHEYPPNHSSVSSSSYNPNNGAGSRKGTSNQLPPSKSRRPRQGPVRQGSRPEGAIQAVYSHRGWIPLAKDYMGNNIAIDMSPGSRGRVGQVILFGRECDIKYVVAPSWAAFLASYVSDLESDHVIVDEDVGVGGEMGQLRYVVDLDQPDQQCSYLETLKARVRRRDRAVRGSLSEAGSSTSLHSSNIARKNGKGRAPSPLKQEKLPRSSLAVEHTNAAKEHTMAPAGNGGLVLDAKERASVNKDQGDKDETKTESDTTKSNVKAEVTNGEVSSLEATGSATAEFVIDSKTTSAIDTTSLNLQDVSLEG</sequence>
<gene>
    <name evidence="4" type="ORF">TAPDE_002971</name>
</gene>
<feature type="region of interest" description="Disordered" evidence="2">
    <location>
        <begin position="1"/>
        <end position="24"/>
    </location>
</feature>
<dbReference type="EMBL" id="CAHR02000104">
    <property type="protein sequence ID" value="CCG82837.1"/>
    <property type="molecule type" value="Genomic_DNA"/>
</dbReference>
<dbReference type="STRING" id="1097556.R4XHF0"/>
<name>R4XHF0_TAPDE</name>
<dbReference type="Pfam" id="PF09346">
    <property type="entry name" value="SMI1_KNR4"/>
    <property type="match status" value="1"/>
</dbReference>
<dbReference type="Proteomes" id="UP000013776">
    <property type="component" value="Unassembled WGS sequence"/>
</dbReference>
<dbReference type="GO" id="GO:0043332">
    <property type="term" value="C:mating projection tip"/>
    <property type="evidence" value="ECO:0007669"/>
    <property type="project" value="TreeGrafter"/>
</dbReference>
<accession>R4XHF0</accession>
<dbReference type="VEuPathDB" id="FungiDB:TAPDE_002971"/>
<protein>
    <submittedName>
        <fullName evidence="4">Glucan synthesis regulatory protein</fullName>
    </submittedName>
</protein>
<dbReference type="InterPro" id="IPR009203">
    <property type="entry name" value="Knr4/Smi1"/>
</dbReference>
<comment type="similarity">
    <text evidence="1">Belongs to the KNR4/SMI1 family.</text>
</comment>
<evidence type="ECO:0000256" key="2">
    <source>
        <dbReference type="SAM" id="MobiDB-lite"/>
    </source>
</evidence>
<dbReference type="SUPFAM" id="SSF160631">
    <property type="entry name" value="SMI1/KNR4-like"/>
    <property type="match status" value="1"/>
</dbReference>
<dbReference type="SMART" id="SM00860">
    <property type="entry name" value="SMI1_KNR4"/>
    <property type="match status" value="1"/>
</dbReference>
<feature type="region of interest" description="Disordered" evidence="2">
    <location>
        <begin position="362"/>
        <end position="404"/>
    </location>
</feature>
<feature type="domain" description="Knr4/Smi1-like" evidence="3">
    <location>
        <begin position="125"/>
        <end position="307"/>
    </location>
</feature>
<keyword evidence="5" id="KW-1185">Reference proteome</keyword>
<evidence type="ECO:0000259" key="3">
    <source>
        <dbReference type="SMART" id="SM00860"/>
    </source>
</evidence>
<evidence type="ECO:0000313" key="4">
    <source>
        <dbReference type="EMBL" id="CCG82837.1"/>
    </source>
</evidence>
<dbReference type="Gene3D" id="3.40.1580.10">
    <property type="entry name" value="SMI1/KNR4-like"/>
    <property type="match status" value="1"/>
</dbReference>
<reference evidence="4 5" key="1">
    <citation type="journal article" date="2013" name="MBio">
        <title>Genome sequencing of the plant pathogen Taphrina deformans, the causal agent of peach leaf curl.</title>
        <authorList>
            <person name="Cisse O.H."/>
            <person name="Almeida J.M.G.C.F."/>
            <person name="Fonseca A."/>
            <person name="Kumar A.A."/>
            <person name="Salojaervi J."/>
            <person name="Overmyer K."/>
            <person name="Hauser P.M."/>
            <person name="Pagni M."/>
        </authorList>
    </citation>
    <scope>NUCLEOTIDE SEQUENCE [LARGE SCALE GENOMIC DNA]</scope>
    <source>
        <strain evidence="5">PYCC 5710 / ATCC 11124 / CBS 356.35 / IMI 108563 / JCM 9778 / NBRC 8474</strain>
    </source>
</reference>
<feature type="compositionally biased region" description="Low complexity" evidence="2">
    <location>
        <begin position="53"/>
        <end position="64"/>
    </location>
</feature>
<dbReference type="PANTHER" id="PTHR47432">
    <property type="entry name" value="CELL WALL ASSEMBLY REGULATOR SMI1"/>
    <property type="match status" value="1"/>
</dbReference>
<dbReference type="InterPro" id="IPR018958">
    <property type="entry name" value="Knr4/Smi1-like_dom"/>
</dbReference>
<feature type="compositionally biased region" description="Polar residues" evidence="2">
    <location>
        <begin position="462"/>
        <end position="472"/>
    </location>
</feature>
<organism evidence="4 5">
    <name type="scientific">Taphrina deformans (strain PYCC 5710 / ATCC 11124 / CBS 356.35 / IMI 108563 / JCM 9778 / NBRC 8474)</name>
    <name type="common">Peach leaf curl fungus</name>
    <name type="synonym">Lalaria deformans</name>
    <dbReference type="NCBI Taxonomy" id="1097556"/>
    <lineage>
        <taxon>Eukaryota</taxon>
        <taxon>Fungi</taxon>
        <taxon>Dikarya</taxon>
        <taxon>Ascomycota</taxon>
        <taxon>Taphrinomycotina</taxon>
        <taxon>Taphrinomycetes</taxon>
        <taxon>Taphrinales</taxon>
        <taxon>Taphrinaceae</taxon>
        <taxon>Taphrina</taxon>
    </lineage>
</organism>
<dbReference type="PANTHER" id="PTHR47432:SF1">
    <property type="entry name" value="CELL WALL ASSEMBLY REGULATOR SMI1"/>
    <property type="match status" value="1"/>
</dbReference>
<feature type="region of interest" description="Disordered" evidence="2">
    <location>
        <begin position="195"/>
        <end position="245"/>
    </location>
</feature>
<evidence type="ECO:0000256" key="1">
    <source>
        <dbReference type="ARBA" id="ARBA00005303"/>
    </source>
</evidence>
<dbReference type="PIRSF" id="PIRSF017023">
    <property type="entry name" value="KNR4"/>
    <property type="match status" value="1"/>
</dbReference>
<feature type="compositionally biased region" description="Low complexity" evidence="2">
    <location>
        <begin position="199"/>
        <end position="213"/>
    </location>
</feature>
<feature type="region of interest" description="Disordered" evidence="2">
    <location>
        <begin position="53"/>
        <end position="99"/>
    </location>
</feature>